<dbReference type="GO" id="GO:0006281">
    <property type="term" value="P:DNA repair"/>
    <property type="evidence" value="ECO:0007669"/>
    <property type="project" value="UniProtKB-KW"/>
</dbReference>
<keyword evidence="1" id="KW-0227">DNA damage</keyword>
<gene>
    <name evidence="3" type="primary">106075932</name>
</gene>
<dbReference type="GO" id="GO:0005524">
    <property type="term" value="F:ATP binding"/>
    <property type="evidence" value="ECO:0007669"/>
    <property type="project" value="UniProtKB-KW"/>
</dbReference>
<keyword evidence="1" id="KW-0378">Hydrolase</keyword>
<dbReference type="InterPro" id="IPR010285">
    <property type="entry name" value="DNA_helicase_pif1-like_DEAD"/>
</dbReference>
<comment type="cofactor">
    <cofactor evidence="1">
        <name>Mg(2+)</name>
        <dbReference type="ChEBI" id="CHEBI:18420"/>
    </cofactor>
</comment>
<keyword evidence="1" id="KW-0067">ATP-binding</keyword>
<comment type="catalytic activity">
    <reaction evidence="1">
        <text>ATP + H2O = ADP + phosphate + H(+)</text>
        <dbReference type="Rhea" id="RHEA:13065"/>
        <dbReference type="ChEBI" id="CHEBI:15377"/>
        <dbReference type="ChEBI" id="CHEBI:15378"/>
        <dbReference type="ChEBI" id="CHEBI:30616"/>
        <dbReference type="ChEBI" id="CHEBI:43474"/>
        <dbReference type="ChEBI" id="CHEBI:456216"/>
        <dbReference type="EC" id="5.6.2.3"/>
    </reaction>
</comment>
<feature type="domain" description="DNA helicase Pif1-like DEAD-box helicase" evidence="2">
    <location>
        <begin position="44"/>
        <end position="248"/>
    </location>
</feature>
<keyword evidence="1" id="KW-0347">Helicase</keyword>
<evidence type="ECO:0000313" key="3">
    <source>
        <dbReference type="EnsemblMetazoa" id="BGLB011219-PB"/>
    </source>
</evidence>
<dbReference type="EC" id="5.6.2.3" evidence="1"/>
<evidence type="ECO:0000313" key="4">
    <source>
        <dbReference type="Proteomes" id="UP000076420"/>
    </source>
</evidence>
<name>A0A2C9K0R8_BIOGL</name>
<dbReference type="EnsemblMetazoa" id="BGLB011219-RB">
    <property type="protein sequence ID" value="BGLB011219-PB"/>
    <property type="gene ID" value="BGLB011219"/>
</dbReference>
<dbReference type="KEGG" id="bgt:106075932"/>
<dbReference type="PANTHER" id="PTHR10492">
    <property type="match status" value="1"/>
</dbReference>
<dbReference type="VEuPathDB" id="VectorBase:BGLAX_052539"/>
<dbReference type="VEuPathDB" id="VectorBase:BGLB011219"/>
<dbReference type="Pfam" id="PF05970">
    <property type="entry name" value="PIF1"/>
    <property type="match status" value="1"/>
</dbReference>
<dbReference type="GO" id="GO:0016887">
    <property type="term" value="F:ATP hydrolysis activity"/>
    <property type="evidence" value="ECO:0007669"/>
    <property type="project" value="RHEA"/>
</dbReference>
<dbReference type="STRING" id="6526.A0A2C9K0R8"/>
<dbReference type="SUPFAM" id="SSF52540">
    <property type="entry name" value="P-loop containing nucleoside triphosphate hydrolases"/>
    <property type="match status" value="1"/>
</dbReference>
<comment type="similarity">
    <text evidence="1">Belongs to the helicase family.</text>
</comment>
<protein>
    <recommendedName>
        <fullName evidence="1">ATP-dependent DNA helicase</fullName>
        <ecNumber evidence="1">5.6.2.3</ecNumber>
    </recommendedName>
</protein>
<evidence type="ECO:0000256" key="1">
    <source>
        <dbReference type="RuleBase" id="RU363044"/>
    </source>
</evidence>
<dbReference type="Proteomes" id="UP000076420">
    <property type="component" value="Unassembled WGS sequence"/>
</dbReference>
<dbReference type="GO" id="GO:0043139">
    <property type="term" value="F:5'-3' DNA helicase activity"/>
    <property type="evidence" value="ECO:0007669"/>
    <property type="project" value="UniProtKB-EC"/>
</dbReference>
<keyword evidence="1" id="KW-0233">DNA recombination</keyword>
<dbReference type="AlphaFoldDB" id="A0A2C9K0R8"/>
<dbReference type="InterPro" id="IPR027417">
    <property type="entry name" value="P-loop_NTPase"/>
</dbReference>
<sequence length="337" mass="37664">MLQLHGLNLQKLHLPLTDILLMYHSPSVFDAQAEHSHAMEHYDKLNTEQKHAIDTVLDAAYTDSHLRQTCFFLNGPAGTGKNFVYKTLIHTIRARGDIPITVASTGIAATLLPGGRTAHSVFKIPLKLTATSTCNVIPISQDVQHILQSKLIIWDEAPMTHAYAFQAVDRLLRVRHPFGRKTILLGGDFQQILPVILHGSRALTVASCINRQPLWRHMHVLTLTTNMRALPDEQHFAKWLFEVGDGTNGTPVTLPSHCFPVHSDPIQQLYGDLDFSTVIFEQLSTRAILSVTNEDSLHLNEQVLKPIPTDEVTYTSVDSIVTDDPADRSNFIPRRIS</sequence>
<dbReference type="PANTHER" id="PTHR10492:SF57">
    <property type="entry name" value="ATP-DEPENDENT DNA HELICASE"/>
    <property type="match status" value="1"/>
</dbReference>
<evidence type="ECO:0000259" key="2">
    <source>
        <dbReference type="Pfam" id="PF05970"/>
    </source>
</evidence>
<keyword evidence="1" id="KW-0547">Nucleotide-binding</keyword>
<dbReference type="GO" id="GO:0000723">
    <property type="term" value="P:telomere maintenance"/>
    <property type="evidence" value="ECO:0007669"/>
    <property type="project" value="InterPro"/>
</dbReference>
<keyword evidence="1" id="KW-0234">DNA repair</keyword>
<reference evidence="3" key="1">
    <citation type="submission" date="2020-05" db="UniProtKB">
        <authorList>
            <consortium name="EnsemblMetazoa"/>
        </authorList>
    </citation>
    <scope>IDENTIFICATION</scope>
    <source>
        <strain evidence="3">BB02</strain>
    </source>
</reference>
<dbReference type="GO" id="GO:0006310">
    <property type="term" value="P:DNA recombination"/>
    <property type="evidence" value="ECO:0007669"/>
    <property type="project" value="UniProtKB-KW"/>
</dbReference>
<proteinExistence type="inferred from homology"/>
<organism evidence="3 4">
    <name type="scientific">Biomphalaria glabrata</name>
    <name type="common">Bloodfluke planorb</name>
    <name type="synonym">Freshwater snail</name>
    <dbReference type="NCBI Taxonomy" id="6526"/>
    <lineage>
        <taxon>Eukaryota</taxon>
        <taxon>Metazoa</taxon>
        <taxon>Spiralia</taxon>
        <taxon>Lophotrochozoa</taxon>
        <taxon>Mollusca</taxon>
        <taxon>Gastropoda</taxon>
        <taxon>Heterobranchia</taxon>
        <taxon>Euthyneura</taxon>
        <taxon>Panpulmonata</taxon>
        <taxon>Hygrophila</taxon>
        <taxon>Lymnaeoidea</taxon>
        <taxon>Planorbidae</taxon>
        <taxon>Biomphalaria</taxon>
    </lineage>
</organism>
<accession>A0A2C9K0R8</accession>
<dbReference type="Gene3D" id="3.40.50.300">
    <property type="entry name" value="P-loop containing nucleotide triphosphate hydrolases"/>
    <property type="match status" value="1"/>
</dbReference>